<evidence type="ECO:0000256" key="2">
    <source>
        <dbReference type="SAM" id="MobiDB-lite"/>
    </source>
</evidence>
<feature type="region of interest" description="Disordered" evidence="2">
    <location>
        <begin position="573"/>
        <end position="595"/>
    </location>
</feature>
<reference evidence="4" key="1">
    <citation type="submission" date="2025-08" db="UniProtKB">
        <authorList>
            <consortium name="RefSeq"/>
        </authorList>
    </citation>
    <scope>IDENTIFICATION</scope>
</reference>
<keyword evidence="3" id="KW-1185">Reference proteome</keyword>
<proteinExistence type="predicted"/>
<evidence type="ECO:0000313" key="3">
    <source>
        <dbReference type="Proteomes" id="UP000515152"/>
    </source>
</evidence>
<dbReference type="CTD" id="798876"/>
<keyword evidence="1" id="KW-0175">Coiled coil</keyword>
<dbReference type="Proteomes" id="UP000515152">
    <property type="component" value="Chromosome 10"/>
</dbReference>
<gene>
    <name evidence="4" type="primary">pip5k1ca</name>
</gene>
<accession>A0A8M1KTE6</accession>
<dbReference type="AlphaFoldDB" id="A0A8M1KTE6"/>
<protein>
    <submittedName>
        <fullName evidence="4">Centriolin isoform X5</fullName>
    </submittedName>
</protein>
<organism evidence="3 4">
    <name type="scientific">Clupea harengus</name>
    <name type="common">Atlantic herring</name>
    <dbReference type="NCBI Taxonomy" id="7950"/>
    <lineage>
        <taxon>Eukaryota</taxon>
        <taxon>Metazoa</taxon>
        <taxon>Chordata</taxon>
        <taxon>Craniata</taxon>
        <taxon>Vertebrata</taxon>
        <taxon>Euteleostomi</taxon>
        <taxon>Actinopterygii</taxon>
        <taxon>Neopterygii</taxon>
        <taxon>Teleostei</taxon>
        <taxon>Clupei</taxon>
        <taxon>Clupeiformes</taxon>
        <taxon>Clupeoidei</taxon>
        <taxon>Clupeidae</taxon>
        <taxon>Clupea</taxon>
    </lineage>
</organism>
<feature type="coiled-coil region" evidence="1">
    <location>
        <begin position="300"/>
        <end position="398"/>
    </location>
</feature>
<dbReference type="GeneID" id="105889699"/>
<sequence length="627" mass="72371">MTFRMCHDISVFSILFGFQCYIQLLHQNSRLMTCCPKMTGKMDVRGFFPAMKPLLDNVASEASHILNLSETLGCSHKHDRQGEHIHPPEFSIMSTHGSLNLGRTRRDQRQYPISANRAPLLSEIETLKRELGDVQQKHQSIVQELHRSIYFPQCGGDSNSKLILQQHLSLGEDGMQPFEQKLQVSNGKVFHLNQNVIGTAERDLRTSEIKIESPKLDLKKACDKIQALHQAVETSKMKKEADLKTLRMQPAVSEVTSLQSKLRASDLKFQSLEQKLFYTEQKVVSLQDRLITTDDKALYLEEALRSSEEMVQSLNRALQESETQTSTAKHKLELLQEQNSERQKTLKNMTDSLGSTEGLYWKRVAEMELSLENYKRHMDILQDALSRAESMHKEEMKQLADKMEKQAIHQQYLQNEVLDLTKELLQEQVQARKDLVGSVKCEEHLQNPIQSRHGDMTRSDDQSYAMDNLSKRRQAVITNEHLLQHDMQKGRQTEGLEKGERPLLVYLNSLHEEFMELREHLVVLRDSVKREDQMRLDWMKVLEKIQEWESGAGKLVDSLYYFQNHQMLGNKGGLSDETDVTSYPVKTSSTYPPPEMMTHREGIKTYSWPQNPHNGLPWGHYGSLRMS</sequence>
<name>A0A8M1KTE6_CLUHA</name>
<evidence type="ECO:0000313" key="4">
    <source>
        <dbReference type="RefSeq" id="XP_042564909.1"/>
    </source>
</evidence>
<feature type="compositionally biased region" description="Polar residues" evidence="2">
    <location>
        <begin position="580"/>
        <end position="590"/>
    </location>
</feature>
<dbReference type="RefSeq" id="XP_042564909.1">
    <property type="nucleotide sequence ID" value="XM_042708975.1"/>
</dbReference>
<evidence type="ECO:0000256" key="1">
    <source>
        <dbReference type="SAM" id="Coils"/>
    </source>
</evidence>